<evidence type="ECO:0000313" key="3">
    <source>
        <dbReference type="Proteomes" id="UP000299102"/>
    </source>
</evidence>
<feature type="region of interest" description="Disordered" evidence="1">
    <location>
        <begin position="1"/>
        <end position="21"/>
    </location>
</feature>
<proteinExistence type="predicted"/>
<dbReference type="AlphaFoldDB" id="A0A4C1XUD1"/>
<gene>
    <name evidence="2" type="ORF">EVAR_52935_1</name>
</gene>
<dbReference type="Proteomes" id="UP000299102">
    <property type="component" value="Unassembled WGS sequence"/>
</dbReference>
<comment type="caution">
    <text evidence="2">The sequence shown here is derived from an EMBL/GenBank/DDBJ whole genome shotgun (WGS) entry which is preliminary data.</text>
</comment>
<evidence type="ECO:0000313" key="2">
    <source>
        <dbReference type="EMBL" id="GBP65807.1"/>
    </source>
</evidence>
<keyword evidence="3" id="KW-1185">Reference proteome</keyword>
<protein>
    <submittedName>
        <fullName evidence="2">Uncharacterized protein</fullName>
    </submittedName>
</protein>
<dbReference type="EMBL" id="BGZK01000940">
    <property type="protein sequence ID" value="GBP65807.1"/>
    <property type="molecule type" value="Genomic_DNA"/>
</dbReference>
<reference evidence="2 3" key="1">
    <citation type="journal article" date="2019" name="Commun. Biol.">
        <title>The bagworm genome reveals a unique fibroin gene that provides high tensile strength.</title>
        <authorList>
            <person name="Kono N."/>
            <person name="Nakamura H."/>
            <person name="Ohtoshi R."/>
            <person name="Tomita M."/>
            <person name="Numata K."/>
            <person name="Arakawa K."/>
        </authorList>
    </citation>
    <scope>NUCLEOTIDE SEQUENCE [LARGE SCALE GENOMIC DNA]</scope>
</reference>
<accession>A0A4C1XUD1</accession>
<evidence type="ECO:0000256" key="1">
    <source>
        <dbReference type="SAM" id="MobiDB-lite"/>
    </source>
</evidence>
<name>A0A4C1XUD1_EUMVA</name>
<sequence>MRAQTRPSRHPWHSAGASSQYLASPSRVWSRLTTGCAALEILLQSVRSLYCKLCTIPYYIWFRRNIERLESKSTLIKIGFRTKSGTAVGIVNKTNWSRAGSESESSTGQRSGS</sequence>
<organism evidence="2 3">
    <name type="scientific">Eumeta variegata</name>
    <name type="common">Bagworm moth</name>
    <name type="synonym">Eumeta japonica</name>
    <dbReference type="NCBI Taxonomy" id="151549"/>
    <lineage>
        <taxon>Eukaryota</taxon>
        <taxon>Metazoa</taxon>
        <taxon>Ecdysozoa</taxon>
        <taxon>Arthropoda</taxon>
        <taxon>Hexapoda</taxon>
        <taxon>Insecta</taxon>
        <taxon>Pterygota</taxon>
        <taxon>Neoptera</taxon>
        <taxon>Endopterygota</taxon>
        <taxon>Lepidoptera</taxon>
        <taxon>Glossata</taxon>
        <taxon>Ditrysia</taxon>
        <taxon>Tineoidea</taxon>
        <taxon>Psychidae</taxon>
        <taxon>Oiketicinae</taxon>
        <taxon>Eumeta</taxon>
    </lineage>
</organism>